<keyword evidence="5" id="KW-1015">Disulfide bond</keyword>
<dbReference type="PANTHER" id="PTHR10583">
    <property type="entry name" value="CHROMOGRANIN"/>
    <property type="match status" value="1"/>
</dbReference>
<evidence type="ECO:0000256" key="6">
    <source>
        <dbReference type="ARBA" id="ARBA00023329"/>
    </source>
</evidence>
<evidence type="ECO:0000313" key="10">
    <source>
        <dbReference type="Proteomes" id="UP001176940"/>
    </source>
</evidence>
<feature type="region of interest" description="Disordered" evidence="8">
    <location>
        <begin position="297"/>
        <end position="367"/>
    </location>
</feature>
<dbReference type="EMBL" id="CAUEEQ010024331">
    <property type="protein sequence ID" value="CAJ0945721.1"/>
    <property type="molecule type" value="Genomic_DNA"/>
</dbReference>
<organism evidence="9 10">
    <name type="scientific">Ranitomeya imitator</name>
    <name type="common">mimic poison frog</name>
    <dbReference type="NCBI Taxonomy" id="111125"/>
    <lineage>
        <taxon>Eukaryota</taxon>
        <taxon>Metazoa</taxon>
        <taxon>Chordata</taxon>
        <taxon>Craniata</taxon>
        <taxon>Vertebrata</taxon>
        <taxon>Euteleostomi</taxon>
        <taxon>Amphibia</taxon>
        <taxon>Batrachia</taxon>
        <taxon>Anura</taxon>
        <taxon>Neobatrachia</taxon>
        <taxon>Hyloidea</taxon>
        <taxon>Dendrobatidae</taxon>
        <taxon>Dendrobatinae</taxon>
        <taxon>Ranitomeya</taxon>
    </lineage>
</organism>
<dbReference type="PROSITE" id="PS00422">
    <property type="entry name" value="GRANINS_1"/>
    <property type="match status" value="1"/>
</dbReference>
<name>A0ABN9LMI9_9NEOB</name>
<evidence type="ECO:0000256" key="5">
    <source>
        <dbReference type="ARBA" id="ARBA00023157"/>
    </source>
</evidence>
<comment type="similarity">
    <text evidence="3">Belongs to the chromogranin/secretogranin protein family.</text>
</comment>
<evidence type="ECO:0000256" key="1">
    <source>
        <dbReference type="ARBA" id="ARBA00004398"/>
    </source>
</evidence>
<reference evidence="9" key="1">
    <citation type="submission" date="2023-07" db="EMBL/GenBank/DDBJ databases">
        <authorList>
            <person name="Stuckert A."/>
        </authorList>
    </citation>
    <scope>NUCLEOTIDE SEQUENCE</scope>
</reference>
<feature type="compositionally biased region" description="Basic and acidic residues" evidence="8">
    <location>
        <begin position="349"/>
        <end position="365"/>
    </location>
</feature>
<feature type="compositionally biased region" description="Basic and acidic residues" evidence="8">
    <location>
        <begin position="125"/>
        <end position="145"/>
    </location>
</feature>
<keyword evidence="6" id="KW-0968">Cytoplasmic vesicle</keyword>
<comment type="caution">
    <text evidence="9">The sequence shown here is derived from an EMBL/GenBank/DDBJ whole genome shotgun (WGS) entry which is preliminary data.</text>
</comment>
<keyword evidence="10" id="KW-1185">Reference proteome</keyword>
<dbReference type="InterPro" id="IPR001990">
    <property type="entry name" value="Granin"/>
</dbReference>
<evidence type="ECO:0000256" key="7">
    <source>
        <dbReference type="ARBA" id="ARBA00040787"/>
    </source>
</evidence>
<dbReference type="Proteomes" id="UP001176940">
    <property type="component" value="Unassembled WGS sequence"/>
</dbReference>
<evidence type="ECO:0000256" key="2">
    <source>
        <dbReference type="ARBA" id="ARBA00004613"/>
    </source>
</evidence>
<dbReference type="Pfam" id="PF01271">
    <property type="entry name" value="Granin"/>
    <property type="match status" value="1"/>
</dbReference>
<feature type="region of interest" description="Disordered" evidence="8">
    <location>
        <begin position="107"/>
        <end position="285"/>
    </location>
</feature>
<feature type="compositionally biased region" description="Basic and acidic residues" evidence="8">
    <location>
        <begin position="266"/>
        <end position="285"/>
    </location>
</feature>
<evidence type="ECO:0000256" key="8">
    <source>
        <dbReference type="SAM" id="MobiDB-lite"/>
    </source>
</evidence>
<feature type="compositionally biased region" description="Basic and acidic residues" evidence="8">
    <location>
        <begin position="173"/>
        <end position="221"/>
    </location>
</feature>
<feature type="compositionally biased region" description="Acidic residues" evidence="8">
    <location>
        <begin position="146"/>
        <end position="157"/>
    </location>
</feature>
<dbReference type="InterPro" id="IPR001819">
    <property type="entry name" value="Chromogranin_AB"/>
</dbReference>
<keyword evidence="4" id="KW-0964">Secreted</keyword>
<dbReference type="PANTHER" id="PTHR10583:SF1">
    <property type="entry name" value="CHROMOGRANIN-A"/>
    <property type="match status" value="1"/>
</dbReference>
<feature type="compositionally biased region" description="Acidic residues" evidence="8">
    <location>
        <begin position="223"/>
        <end position="232"/>
    </location>
</feature>
<accession>A0ABN9LMI9</accession>
<gene>
    <name evidence="9" type="ORF">RIMI_LOCUS10991045</name>
</gene>
<protein>
    <recommendedName>
        <fullName evidence="7">Chromogranin-A</fullName>
    </recommendedName>
</protein>
<feature type="compositionally biased region" description="Basic and acidic residues" evidence="8">
    <location>
        <begin position="233"/>
        <end position="258"/>
    </location>
</feature>
<proteinExistence type="inferred from homology"/>
<evidence type="ECO:0000256" key="3">
    <source>
        <dbReference type="ARBA" id="ARBA00005723"/>
    </source>
</evidence>
<sequence length="391" mass="44682">MFLSAPCSDHYITGCSRCHTFCFPQVMKCIVEVISDTLSKPNPVPTSEDCLETLRGDERIISILRHQNLLKELQDLAAQGAMERLTKQKKNGGFVEELSGILEKQLNKPLPSAKSQGPALLENYPVRDEVKRQSEEEERKRSSERPEEDDSAEELESNEISKREETSEDEELDNRITDEINEMELPKDNQEDASERRTSEETKTKKDQEADGKEDSHKQDSNETNDEEDETQREDNSMRFPEDSKPESDAGKETKQDAETTDCAEENPRSDDDTSSKDLGDSKRWNKMDELAKELRAKKCAAKQSEDDPDTLMKIPPKEPKYDPRSQVVEDQTQWQRSHEDSVETEAPILKRAEEEGSANRKTEEQELESLAAIEAELENVAHKLHDLRRG</sequence>
<evidence type="ECO:0000256" key="4">
    <source>
        <dbReference type="ARBA" id="ARBA00022525"/>
    </source>
</evidence>
<comment type="subcellular location">
    <subcellularLocation>
        <location evidence="1">Cytoplasmic vesicle</location>
        <location evidence="1">Secretory vesicle</location>
    </subcellularLocation>
    <subcellularLocation>
        <location evidence="2">Secreted</location>
    </subcellularLocation>
</comment>
<evidence type="ECO:0000313" key="9">
    <source>
        <dbReference type="EMBL" id="CAJ0945721.1"/>
    </source>
</evidence>
<dbReference type="InterPro" id="IPR018054">
    <property type="entry name" value="Chromogranin_CS"/>
</dbReference>